<reference evidence="1 2" key="1">
    <citation type="journal article" date="2020" name="Cell">
        <title>Large-Scale Comparative Analyses of Tick Genomes Elucidate Their Genetic Diversity and Vector Capacities.</title>
        <authorList>
            <consortium name="Tick Genome and Microbiome Consortium (TIGMIC)"/>
            <person name="Jia N."/>
            <person name="Wang J."/>
            <person name="Shi W."/>
            <person name="Du L."/>
            <person name="Sun Y."/>
            <person name="Zhan W."/>
            <person name="Jiang J.F."/>
            <person name="Wang Q."/>
            <person name="Zhang B."/>
            <person name="Ji P."/>
            <person name="Bell-Sakyi L."/>
            <person name="Cui X.M."/>
            <person name="Yuan T.T."/>
            <person name="Jiang B.G."/>
            <person name="Yang W.F."/>
            <person name="Lam T.T."/>
            <person name="Chang Q.C."/>
            <person name="Ding S.J."/>
            <person name="Wang X.J."/>
            <person name="Zhu J.G."/>
            <person name="Ruan X.D."/>
            <person name="Zhao L."/>
            <person name="Wei J.T."/>
            <person name="Ye R.Z."/>
            <person name="Que T.C."/>
            <person name="Du C.H."/>
            <person name="Zhou Y.H."/>
            <person name="Cheng J.X."/>
            <person name="Dai P.F."/>
            <person name="Guo W.B."/>
            <person name="Han X.H."/>
            <person name="Huang E.J."/>
            <person name="Li L.F."/>
            <person name="Wei W."/>
            <person name="Gao Y.C."/>
            <person name="Liu J.Z."/>
            <person name="Shao H.Z."/>
            <person name="Wang X."/>
            <person name="Wang C.C."/>
            <person name="Yang T.C."/>
            <person name="Huo Q.B."/>
            <person name="Li W."/>
            <person name="Chen H.Y."/>
            <person name="Chen S.E."/>
            <person name="Zhou L.G."/>
            <person name="Ni X.B."/>
            <person name="Tian J.H."/>
            <person name="Sheng Y."/>
            <person name="Liu T."/>
            <person name="Pan Y.S."/>
            <person name="Xia L.Y."/>
            <person name="Li J."/>
            <person name="Zhao F."/>
            <person name="Cao W.C."/>
        </authorList>
    </citation>
    <scope>NUCLEOTIDE SEQUENCE [LARGE SCALE GENOMIC DNA]</scope>
    <source>
        <strain evidence="1">Iper-2018</strain>
    </source>
</reference>
<dbReference type="EMBL" id="JABSTQ010010852">
    <property type="protein sequence ID" value="KAG0417378.1"/>
    <property type="molecule type" value="Genomic_DNA"/>
</dbReference>
<proteinExistence type="predicted"/>
<evidence type="ECO:0000313" key="2">
    <source>
        <dbReference type="Proteomes" id="UP000805193"/>
    </source>
</evidence>
<dbReference type="Proteomes" id="UP000805193">
    <property type="component" value="Unassembled WGS sequence"/>
</dbReference>
<accession>A0AC60PCP0</accession>
<sequence>MDTFVVVHGSCFRSQKKTGKPYCTTATFAADGFVEVSSCECTAKEGLCNHALALLQLVALLKGQGYEEAPPEVSCTELPQQWRRPCGPRIAATSVDDAG</sequence>
<organism evidence="1 2">
    <name type="scientific">Ixodes persulcatus</name>
    <name type="common">Taiga tick</name>
    <dbReference type="NCBI Taxonomy" id="34615"/>
    <lineage>
        <taxon>Eukaryota</taxon>
        <taxon>Metazoa</taxon>
        <taxon>Ecdysozoa</taxon>
        <taxon>Arthropoda</taxon>
        <taxon>Chelicerata</taxon>
        <taxon>Arachnida</taxon>
        <taxon>Acari</taxon>
        <taxon>Parasitiformes</taxon>
        <taxon>Ixodida</taxon>
        <taxon>Ixodoidea</taxon>
        <taxon>Ixodidae</taxon>
        <taxon>Ixodinae</taxon>
        <taxon>Ixodes</taxon>
    </lineage>
</organism>
<keyword evidence="2" id="KW-1185">Reference proteome</keyword>
<name>A0AC60PCP0_IXOPE</name>
<evidence type="ECO:0000313" key="1">
    <source>
        <dbReference type="EMBL" id="KAG0417378.1"/>
    </source>
</evidence>
<comment type="caution">
    <text evidence="1">The sequence shown here is derived from an EMBL/GenBank/DDBJ whole genome shotgun (WGS) entry which is preliminary data.</text>
</comment>
<gene>
    <name evidence="1" type="ORF">HPB47_005660</name>
</gene>
<protein>
    <submittedName>
        <fullName evidence="1">Uncharacterized protein</fullName>
    </submittedName>
</protein>